<name>A0ABX1F8R7_9PSEU</name>
<proteinExistence type="predicted"/>
<gene>
    <name evidence="3" type="ORF">FXN61_00015</name>
</gene>
<keyword evidence="1" id="KW-0812">Transmembrane</keyword>
<feature type="transmembrane region" description="Helical" evidence="1">
    <location>
        <begin position="130"/>
        <end position="148"/>
    </location>
</feature>
<feature type="domain" description="Phosphatidic acid phosphatase type 2/haloperoxidase" evidence="2">
    <location>
        <begin position="75"/>
        <end position="175"/>
    </location>
</feature>
<keyword evidence="1" id="KW-1133">Transmembrane helix</keyword>
<feature type="transmembrane region" description="Helical" evidence="1">
    <location>
        <begin position="160"/>
        <end position="181"/>
    </location>
</feature>
<dbReference type="Pfam" id="PF01569">
    <property type="entry name" value="PAP2"/>
    <property type="match status" value="1"/>
</dbReference>
<reference evidence="3 4" key="1">
    <citation type="submission" date="2019-08" db="EMBL/GenBank/DDBJ databases">
        <title>Lentzea from Indian Himalayas.</title>
        <authorList>
            <person name="Mandal S."/>
            <person name="Mallick Gupta A."/>
            <person name="Maiti P.K."/>
            <person name="Sarkar J."/>
            <person name="Mandal S."/>
        </authorList>
    </citation>
    <scope>NUCLEOTIDE SEQUENCE [LARGE SCALE GENOMIC DNA]</scope>
    <source>
        <strain evidence="3 4">PSKA42</strain>
    </source>
</reference>
<dbReference type="InterPro" id="IPR000326">
    <property type="entry name" value="PAP2/HPO"/>
</dbReference>
<organism evidence="3 4">
    <name type="scientific">Lentzea indica</name>
    <dbReference type="NCBI Taxonomy" id="2604800"/>
    <lineage>
        <taxon>Bacteria</taxon>
        <taxon>Bacillati</taxon>
        <taxon>Actinomycetota</taxon>
        <taxon>Actinomycetes</taxon>
        <taxon>Pseudonocardiales</taxon>
        <taxon>Pseudonocardiaceae</taxon>
        <taxon>Lentzea</taxon>
    </lineage>
</organism>
<dbReference type="Gene3D" id="1.20.144.10">
    <property type="entry name" value="Phosphatidic acid phosphatase type 2/haloperoxidase"/>
    <property type="match status" value="1"/>
</dbReference>
<evidence type="ECO:0000313" key="3">
    <source>
        <dbReference type="EMBL" id="NKE55290.1"/>
    </source>
</evidence>
<dbReference type="InterPro" id="IPR036938">
    <property type="entry name" value="PAP2/HPO_sf"/>
</dbReference>
<keyword evidence="1" id="KW-0472">Membrane</keyword>
<evidence type="ECO:0000259" key="2">
    <source>
        <dbReference type="SMART" id="SM00014"/>
    </source>
</evidence>
<dbReference type="SUPFAM" id="SSF48317">
    <property type="entry name" value="Acid phosphatase/Vanadium-dependent haloperoxidase"/>
    <property type="match status" value="1"/>
</dbReference>
<protein>
    <submittedName>
        <fullName evidence="3">Phosphatase PAP2 family protein</fullName>
    </submittedName>
</protein>
<dbReference type="SMART" id="SM00014">
    <property type="entry name" value="acidPPc"/>
    <property type="match status" value="1"/>
</dbReference>
<evidence type="ECO:0000313" key="4">
    <source>
        <dbReference type="Proteomes" id="UP001515943"/>
    </source>
</evidence>
<comment type="caution">
    <text evidence="3">The sequence shown here is derived from an EMBL/GenBank/DDBJ whole genome shotgun (WGS) entry which is preliminary data.</text>
</comment>
<accession>A0ABX1F8R7</accession>
<sequence length="198" mass="20909">MHDACHRRCSDDLLDLARHAGGHRARRVGARRVAAAGVAAGDGVRGEPGARADARVGVRGGAVRTGLAAARSVVVEGVGAARAVLRDVLVRWLFDRVRPIEYHLPSYPSGHTVAVASVGFTMVVLLRHRMSWGSVLWAVLAVLVGGFARVVLEMHWVTDVIGAALGVTGVGLVAALALGLVTSGRELVPHLVRPRRRP</sequence>
<keyword evidence="4" id="KW-1185">Reference proteome</keyword>
<dbReference type="EMBL" id="VSRL01000001">
    <property type="protein sequence ID" value="NKE55290.1"/>
    <property type="molecule type" value="Genomic_DNA"/>
</dbReference>
<dbReference type="Proteomes" id="UP001515943">
    <property type="component" value="Unassembled WGS sequence"/>
</dbReference>
<evidence type="ECO:0000256" key="1">
    <source>
        <dbReference type="SAM" id="Phobius"/>
    </source>
</evidence>